<evidence type="ECO:0000313" key="2">
    <source>
        <dbReference type="Proteomes" id="UP000236370"/>
    </source>
</evidence>
<organism evidence="1 2">
    <name type="scientific">Pan troglodytes</name>
    <name type="common">Chimpanzee</name>
    <dbReference type="NCBI Taxonomy" id="9598"/>
    <lineage>
        <taxon>Eukaryota</taxon>
        <taxon>Metazoa</taxon>
        <taxon>Chordata</taxon>
        <taxon>Craniata</taxon>
        <taxon>Vertebrata</taxon>
        <taxon>Euteleostomi</taxon>
        <taxon>Mammalia</taxon>
        <taxon>Eutheria</taxon>
        <taxon>Euarchontoglires</taxon>
        <taxon>Primates</taxon>
        <taxon>Haplorrhini</taxon>
        <taxon>Catarrhini</taxon>
        <taxon>Hominidae</taxon>
        <taxon>Pan</taxon>
    </lineage>
</organism>
<evidence type="ECO:0000313" key="1">
    <source>
        <dbReference type="EMBL" id="PNI56626.1"/>
    </source>
</evidence>
<dbReference type="EMBL" id="NBAG03000262">
    <property type="protein sequence ID" value="PNI56626.1"/>
    <property type="molecule type" value="Genomic_DNA"/>
</dbReference>
<accession>A0A2J8MAT2</accession>
<comment type="caution">
    <text evidence="1">The sequence shown here is derived from an EMBL/GenBank/DDBJ whole genome shotgun (WGS) entry which is preliminary data.</text>
</comment>
<protein>
    <submittedName>
        <fullName evidence="1">MTTP isoform 8</fullName>
    </submittedName>
</protein>
<gene>
    <name evidence="1" type="ORF">CK820_G0022207</name>
</gene>
<name>A0A2J8MAT2_PANTR</name>
<proteinExistence type="predicted"/>
<dbReference type="AlphaFoldDB" id="A0A2J8MAT2"/>
<sequence length="72" mass="8362">MEERGGVYAGRGLELVFWEWEVVTVMSVFSRSRIKCVPADVYSFIYSCRPSIITRIHKTEEGDRRDGQSDMK</sequence>
<reference evidence="1 2" key="1">
    <citation type="submission" date="2017-12" db="EMBL/GenBank/DDBJ databases">
        <title>High-resolution comparative analysis of great ape genomes.</title>
        <authorList>
            <person name="Pollen A."/>
            <person name="Hastie A."/>
            <person name="Hormozdiari F."/>
            <person name="Dougherty M."/>
            <person name="Liu R."/>
            <person name="Chaisson M."/>
            <person name="Hoppe E."/>
            <person name="Hill C."/>
            <person name="Pang A."/>
            <person name="Hillier L."/>
            <person name="Baker C."/>
            <person name="Armstrong J."/>
            <person name="Shendure J."/>
            <person name="Paten B."/>
            <person name="Wilson R."/>
            <person name="Chao H."/>
            <person name="Schneider V."/>
            <person name="Ventura M."/>
            <person name="Kronenberg Z."/>
            <person name="Murali S."/>
            <person name="Gordon D."/>
            <person name="Cantsilieris S."/>
            <person name="Munson K."/>
            <person name="Nelson B."/>
            <person name="Raja A."/>
            <person name="Underwood J."/>
            <person name="Diekhans M."/>
            <person name="Fiddes I."/>
            <person name="Haussler D."/>
            <person name="Eichler E."/>
        </authorList>
    </citation>
    <scope>NUCLEOTIDE SEQUENCE [LARGE SCALE GENOMIC DNA]</scope>
    <source>
        <strain evidence="1">Yerkes chimp pedigree #C0471</strain>
    </source>
</reference>
<dbReference type="Proteomes" id="UP000236370">
    <property type="component" value="Unassembled WGS sequence"/>
</dbReference>